<dbReference type="AlphaFoldDB" id="A0A8H5Z9W2"/>
<dbReference type="PANTHER" id="PTHR39401:SF1">
    <property type="entry name" value="SNOAL-LIKE DOMAIN-CONTAINING PROTEIN"/>
    <property type="match status" value="1"/>
</dbReference>
<gene>
    <name evidence="2" type="ORF">GGP41_010179</name>
</gene>
<evidence type="ECO:0000256" key="1">
    <source>
        <dbReference type="SAM" id="SignalP"/>
    </source>
</evidence>
<evidence type="ECO:0000313" key="3">
    <source>
        <dbReference type="Proteomes" id="UP000624244"/>
    </source>
</evidence>
<sequence>MKLLSIIAPACFVGMAASVDMSLYSAGTGVDAAFKPFLQELYASAEDPAATSRFTNFFTADGKLIVLENTATGAEQIVALKQALLPTAGNKHWDHLPNVTTVSSETAAQKTYQVLGVIETTFDGGNCSLAYYSSRFTVTKGSNGSPNLTPHSGSLIAYDDFIVSPSKSPTDIPCTA</sequence>
<feature type="signal peptide" evidence="1">
    <location>
        <begin position="1"/>
        <end position="18"/>
    </location>
</feature>
<name>A0A8H5Z9W2_COCSA</name>
<dbReference type="Proteomes" id="UP000624244">
    <property type="component" value="Unassembled WGS sequence"/>
</dbReference>
<reference evidence="2" key="1">
    <citation type="submission" date="2019-11" db="EMBL/GenBank/DDBJ databases">
        <title>Bipolaris sorokiniana Genome sequencing.</title>
        <authorList>
            <person name="Wang H."/>
        </authorList>
    </citation>
    <scope>NUCLEOTIDE SEQUENCE</scope>
</reference>
<organism evidence="2 3">
    <name type="scientific">Cochliobolus sativus</name>
    <name type="common">Common root rot and spot blotch fungus</name>
    <name type="synonym">Bipolaris sorokiniana</name>
    <dbReference type="NCBI Taxonomy" id="45130"/>
    <lineage>
        <taxon>Eukaryota</taxon>
        <taxon>Fungi</taxon>
        <taxon>Dikarya</taxon>
        <taxon>Ascomycota</taxon>
        <taxon>Pezizomycotina</taxon>
        <taxon>Dothideomycetes</taxon>
        <taxon>Pleosporomycetidae</taxon>
        <taxon>Pleosporales</taxon>
        <taxon>Pleosporineae</taxon>
        <taxon>Pleosporaceae</taxon>
        <taxon>Bipolaris</taxon>
    </lineage>
</organism>
<keyword evidence="1" id="KW-0732">Signal</keyword>
<comment type="caution">
    <text evidence="2">The sequence shown here is derived from an EMBL/GenBank/DDBJ whole genome shotgun (WGS) entry which is preliminary data.</text>
</comment>
<evidence type="ECO:0000313" key="2">
    <source>
        <dbReference type="EMBL" id="KAF5844100.1"/>
    </source>
</evidence>
<dbReference type="EMBL" id="WNKQ01000030">
    <property type="protein sequence ID" value="KAF5844100.1"/>
    <property type="molecule type" value="Genomic_DNA"/>
</dbReference>
<feature type="chain" id="PRO_5034730596" description="SnoaL-like domain-containing protein" evidence="1">
    <location>
        <begin position="19"/>
        <end position="176"/>
    </location>
</feature>
<proteinExistence type="predicted"/>
<dbReference type="PANTHER" id="PTHR39401">
    <property type="entry name" value="SNOAL-LIKE DOMAIN-CONTAINING PROTEIN"/>
    <property type="match status" value="1"/>
</dbReference>
<evidence type="ECO:0008006" key="4">
    <source>
        <dbReference type="Google" id="ProtNLM"/>
    </source>
</evidence>
<accession>A0A8H5Z9W2</accession>
<protein>
    <recommendedName>
        <fullName evidence="4">SnoaL-like domain-containing protein</fullName>
    </recommendedName>
</protein>
<dbReference type="OMA" id="GNKHWNH"/>